<feature type="chain" id="PRO_5047509082" evidence="1">
    <location>
        <begin position="19"/>
        <end position="272"/>
    </location>
</feature>
<accession>A0ABY6CMD4</accession>
<keyword evidence="1" id="KW-0732">Signal</keyword>
<evidence type="ECO:0000256" key="1">
    <source>
        <dbReference type="SAM" id="SignalP"/>
    </source>
</evidence>
<dbReference type="Pfam" id="PF13852">
    <property type="entry name" value="DUF4197"/>
    <property type="match status" value="1"/>
</dbReference>
<sequence>MRKVLALLLTIVSISSFSCEEAEKFFDLPLTDAEIAEGLKAALTQGVDSSTTSASAVDGYLKNELIKVFLPSEVTALQTEIETGSVVGIKYSTILDAYVATNANINSDPFEELVVAMNRGAEAAAKKASPIFLNAITSMSITDALGILQGGETSATEYFISKTRGNLIAAFQPEITTALGQTKALELYDALYGFLSYQYEYKSLGITLKTPKIGSLINQEIPESIDGYATERAVEGLFYLIGEEEKKIRASPLDYVSDIIRKVFNSDEAKGL</sequence>
<evidence type="ECO:0000313" key="2">
    <source>
        <dbReference type="EMBL" id="UXP31685.1"/>
    </source>
</evidence>
<evidence type="ECO:0000313" key="3">
    <source>
        <dbReference type="Proteomes" id="UP001065174"/>
    </source>
</evidence>
<feature type="signal peptide" evidence="1">
    <location>
        <begin position="1"/>
        <end position="18"/>
    </location>
</feature>
<keyword evidence="3" id="KW-1185">Reference proteome</keyword>
<dbReference type="RefSeq" id="WP_262309124.1">
    <property type="nucleotide sequence ID" value="NZ_CP106679.1"/>
</dbReference>
<dbReference type="Proteomes" id="UP001065174">
    <property type="component" value="Chromosome"/>
</dbReference>
<dbReference type="PROSITE" id="PS51257">
    <property type="entry name" value="PROKAR_LIPOPROTEIN"/>
    <property type="match status" value="1"/>
</dbReference>
<gene>
    <name evidence="2" type="ORF">N6H18_15150</name>
</gene>
<name>A0ABY6CMD4_9BACT</name>
<dbReference type="EMBL" id="CP106679">
    <property type="protein sequence ID" value="UXP31685.1"/>
    <property type="molecule type" value="Genomic_DNA"/>
</dbReference>
<proteinExistence type="predicted"/>
<protein>
    <submittedName>
        <fullName evidence="2">DUF4197 domain-containing protein</fullName>
    </submittedName>
</protein>
<organism evidence="2 3">
    <name type="scientific">Reichenbachiella agarivorans</name>
    <dbReference type="NCBI Taxonomy" id="2979464"/>
    <lineage>
        <taxon>Bacteria</taxon>
        <taxon>Pseudomonadati</taxon>
        <taxon>Bacteroidota</taxon>
        <taxon>Cytophagia</taxon>
        <taxon>Cytophagales</taxon>
        <taxon>Reichenbachiellaceae</taxon>
        <taxon>Reichenbachiella</taxon>
    </lineage>
</organism>
<reference evidence="2" key="1">
    <citation type="submission" date="2022-09" db="EMBL/GenBank/DDBJ databases">
        <title>Comparative genomics and taxonomic characterization of three novel marine species of genus Reichenbachiella exhibiting antioxidant and polysaccharide degradation activities.</title>
        <authorList>
            <person name="Muhammad N."/>
            <person name="Lee Y.-J."/>
            <person name="Ko J."/>
            <person name="Kim S.-G."/>
        </authorList>
    </citation>
    <scope>NUCLEOTIDE SEQUENCE</scope>
    <source>
        <strain evidence="2">BKB1-1</strain>
    </source>
</reference>
<dbReference type="InterPro" id="IPR025245">
    <property type="entry name" value="DUF4197"/>
</dbReference>